<name>A0A0B5KK90_9RHAB</name>
<dbReference type="Proteomes" id="UP000203340">
    <property type="component" value="Genome"/>
</dbReference>
<evidence type="ECO:0000256" key="1">
    <source>
        <dbReference type="SAM" id="MobiDB-lite"/>
    </source>
</evidence>
<gene>
    <name evidence="2" type="primary">P</name>
</gene>
<accession>A0A0B5KK90</accession>
<proteinExistence type="predicted"/>
<dbReference type="RefSeq" id="YP_009300685.1">
    <property type="nucleotide sequence ID" value="NC_031225.1"/>
</dbReference>
<feature type="region of interest" description="Disordered" evidence="1">
    <location>
        <begin position="1"/>
        <end position="54"/>
    </location>
</feature>
<dbReference type="KEGG" id="vg:29122490"/>
<evidence type="ECO:0000313" key="3">
    <source>
        <dbReference type="Proteomes" id="UP000203340"/>
    </source>
</evidence>
<keyword evidence="3" id="KW-1185">Reference proteome</keyword>
<sequence>MAKSQGFDDLAFGMSPHHNPFNDDADSDEYNDNVTQVPSPTVEDSDAADPSDYQSKKDIDQIILDLNESCAELGVQTDSEMINAVLAMSESYTMDSFSLRWFAFGMTYANNQRIIPQLSGVLGDLRAEIKALQQTNSSISKTSSDITKKMVSVKNDVLDGFEKLRANVLDKVVETSAHIMARDENKEATTQNSPSIYPKKDKIELAGPTTIADSQSVVMSSSPIFNDPVEPKMVNPLLKEKRNLLIESGADKKKLRELTDDEIELLVIDEELELSQDPTKQESADQLMAVLMSRLLDMDLM</sequence>
<protein>
    <submittedName>
        <fullName evidence="2">Phosphoprotein</fullName>
    </submittedName>
</protein>
<reference evidence="2 3" key="1">
    <citation type="journal article" date="2015" name="Elife">
        <title>Unprecedented genomic diversity of RNA viruses in arthropods reveals the ancestry of negative-sense RNA viruses.</title>
        <authorList>
            <person name="Li C.X."/>
            <person name="Shi M."/>
            <person name="Tian J.H."/>
            <person name="Lin X.D."/>
            <person name="Kang Y.J."/>
            <person name="Chen L.J."/>
            <person name="Qin X.C."/>
            <person name="Xu J."/>
            <person name="Holmes E.C."/>
            <person name="Zhang Y.Z."/>
        </authorList>
    </citation>
    <scope>NUCLEOTIDE SEQUENCE [LARGE SCALE GENOMIC DNA]</scope>
    <source>
        <strain evidence="2 3">YCYC03</strain>
    </source>
</reference>
<evidence type="ECO:0000313" key="2">
    <source>
        <dbReference type="EMBL" id="AJG39175.1"/>
    </source>
</evidence>
<dbReference type="EMBL" id="KM817650">
    <property type="protein sequence ID" value="AJG39175.1"/>
    <property type="molecule type" value="Viral_cRNA"/>
</dbReference>
<organism evidence="2 3">
    <name type="scientific">Wuhan Insect virus 4</name>
    <dbReference type="NCBI Taxonomy" id="1608109"/>
    <lineage>
        <taxon>Viruses</taxon>
        <taxon>Riboviria</taxon>
        <taxon>Orthornavirae</taxon>
        <taxon>Negarnaviricota</taxon>
        <taxon>Haploviricotina</taxon>
        <taxon>Monjiviricetes</taxon>
        <taxon>Mononegavirales</taxon>
        <taxon>Rhabdoviridae</taxon>
        <taxon>Betarhabdovirinae</taxon>
        <taxon>Alphacytorhabdovirus</taxon>
        <taxon>Alphacytorhabdovirus alphawuhaninsectum</taxon>
        <taxon>Cytorhabdovirus alphawuhaninsectum</taxon>
    </lineage>
</organism>
<dbReference type="GeneID" id="29122490"/>